<dbReference type="GO" id="GO:0043130">
    <property type="term" value="F:ubiquitin binding"/>
    <property type="evidence" value="ECO:0007669"/>
    <property type="project" value="InterPro"/>
</dbReference>
<evidence type="ECO:0000313" key="4">
    <source>
        <dbReference type="EMBL" id="KAG7661451.1"/>
    </source>
</evidence>
<dbReference type="Pfam" id="PF02845">
    <property type="entry name" value="CUE"/>
    <property type="match status" value="1"/>
</dbReference>
<dbReference type="PANTHER" id="PTHR21494:SF0">
    <property type="entry name" value="ACTIVATING SIGNAL COINTEGRATOR 1 COMPLEX SUBUNIT 2"/>
    <property type="match status" value="1"/>
</dbReference>
<feature type="domain" description="CUE" evidence="3">
    <location>
        <begin position="336"/>
        <end position="379"/>
    </location>
</feature>
<accession>A0A8J5QHW8</accession>
<dbReference type="GeneID" id="73471829"/>
<proteinExistence type="predicted"/>
<reference evidence="4 5" key="1">
    <citation type="journal article" date="2021" name="DNA Res.">
        <title>Genome analysis of Candida subhashii reveals its hybrid nature and dual mitochondrial genome conformations.</title>
        <authorList>
            <person name="Mixao V."/>
            <person name="Hegedusova E."/>
            <person name="Saus E."/>
            <person name="Pryszcz L.P."/>
            <person name="Cillingova A."/>
            <person name="Nosek J."/>
            <person name="Gabaldon T."/>
        </authorList>
    </citation>
    <scope>NUCLEOTIDE SEQUENCE [LARGE SCALE GENOMIC DNA]</scope>
    <source>
        <strain evidence="4 5">CBS 10753</strain>
    </source>
</reference>
<feature type="region of interest" description="Disordered" evidence="2">
    <location>
        <begin position="592"/>
        <end position="699"/>
    </location>
</feature>
<dbReference type="RefSeq" id="XP_049261684.1">
    <property type="nucleotide sequence ID" value="XM_049409051.1"/>
</dbReference>
<name>A0A8J5QHW8_9ASCO</name>
<gene>
    <name evidence="4" type="ORF">J8A68_005029</name>
</gene>
<dbReference type="Proteomes" id="UP000694255">
    <property type="component" value="Unassembled WGS sequence"/>
</dbReference>
<feature type="region of interest" description="Disordered" evidence="2">
    <location>
        <begin position="381"/>
        <end position="426"/>
    </location>
</feature>
<keyword evidence="5" id="KW-1185">Reference proteome</keyword>
<dbReference type="InterPro" id="IPR003892">
    <property type="entry name" value="CUE"/>
</dbReference>
<protein>
    <recommendedName>
        <fullName evidence="3">CUE domain-containing protein</fullName>
    </recommendedName>
</protein>
<organism evidence="4 5">
    <name type="scientific">[Candida] subhashii</name>
    <dbReference type="NCBI Taxonomy" id="561895"/>
    <lineage>
        <taxon>Eukaryota</taxon>
        <taxon>Fungi</taxon>
        <taxon>Dikarya</taxon>
        <taxon>Ascomycota</taxon>
        <taxon>Saccharomycotina</taxon>
        <taxon>Pichiomycetes</taxon>
        <taxon>Debaryomycetaceae</taxon>
        <taxon>Spathaspora</taxon>
    </lineage>
</organism>
<feature type="compositionally biased region" description="Basic residues" evidence="2">
    <location>
        <begin position="680"/>
        <end position="691"/>
    </location>
</feature>
<dbReference type="AlphaFoldDB" id="A0A8J5QHW8"/>
<dbReference type="SMART" id="SM00546">
    <property type="entry name" value="CUE"/>
    <property type="match status" value="1"/>
</dbReference>
<dbReference type="EMBL" id="JAGSYN010000219">
    <property type="protein sequence ID" value="KAG7661451.1"/>
    <property type="molecule type" value="Genomic_DNA"/>
</dbReference>
<dbReference type="InterPro" id="IPR052586">
    <property type="entry name" value="ASCC2"/>
</dbReference>
<feature type="region of interest" description="Disordered" evidence="2">
    <location>
        <begin position="468"/>
        <end position="528"/>
    </location>
</feature>
<feature type="compositionally biased region" description="Basic and acidic residues" evidence="2">
    <location>
        <begin position="626"/>
        <end position="679"/>
    </location>
</feature>
<keyword evidence="1" id="KW-0833">Ubl conjugation pathway</keyword>
<dbReference type="PANTHER" id="PTHR21494">
    <property type="entry name" value="ACTIVATING SIGNAL COINTEGRATOR 1 COMPLEX SUBUNIT 2 ASC-1 COMPLEX SUBUNIT P100"/>
    <property type="match status" value="1"/>
</dbReference>
<feature type="compositionally biased region" description="Acidic residues" evidence="2">
    <location>
        <begin position="468"/>
        <end position="479"/>
    </location>
</feature>
<evidence type="ECO:0000256" key="1">
    <source>
        <dbReference type="ARBA" id="ARBA00022786"/>
    </source>
</evidence>
<evidence type="ECO:0000259" key="3">
    <source>
        <dbReference type="PROSITE" id="PS51140"/>
    </source>
</evidence>
<sequence>METTEEGSIYIPIPHYPPFKLRSSLIDKDPVIWVHLLEAYIKLIEYLLDPNSAKLSVKSQQQLQLFLKVFLSETCEEETKIFSLGAINPDIKQNTTILRVYVFQLIKNYSFVKLNLTGEAIWHFVRIYGKTNINTVRGLVDGTYKSKFNDNKKSGNISTIGSVQKHLETLIINGKLSQDDLECLSTLLGQHTASVKTTVSIGSANAVTRRKQGNKSGQSSLAFAESFVDSKWIEILEKHYVGGKGVFADVIKQVMIISVISLSTAKLAALTMELGISSLQALQASPLFSSIIISEAYKELIPNLEERLPFLRNVNFNDEDDEEEEYEDDDDDGFEQNIEGISLLIDLFPQMTDSQAKTILKQNNGDVEHVTNMLLENPDIISTIPERLPKPPKSKPKPKSNPQITIKSKSKQPIAPKRSIYDDDEISKGDFSGTTVIFGKQSHSKQLDPTSEELKKKTLNAALRLMYESDEDEPDDTYDDQEKMKGVASGVNDDSEARKGKAGAKMRVLEDDDSGSGSSSRSGIGEGIDERERYLFGIFKTQGTGSFEKSARKSSGRQALKKSTSWSDEQIEGWLRMLIKSPRRFKILEEDFFYGGGNPNRRARKNVQQQEQNQVQQQQPQKKTQQKVDNDEVDKSEKKQNSKKEPKDSNKQFGNEGEKKPPKSKEASKRSNARNEKNKASKANHNRKSQHDKKNMSGL</sequence>
<feature type="compositionally biased region" description="Low complexity" evidence="2">
    <location>
        <begin position="607"/>
        <end position="623"/>
    </location>
</feature>
<evidence type="ECO:0000256" key="2">
    <source>
        <dbReference type="SAM" id="MobiDB-lite"/>
    </source>
</evidence>
<dbReference type="InterPro" id="IPR041808">
    <property type="entry name" value="Cue3_CUE"/>
</dbReference>
<dbReference type="OrthoDB" id="5577209at2759"/>
<evidence type="ECO:0000313" key="5">
    <source>
        <dbReference type="Proteomes" id="UP000694255"/>
    </source>
</evidence>
<dbReference type="CDD" id="cd14373">
    <property type="entry name" value="CUE_Cue3p_like"/>
    <property type="match status" value="1"/>
</dbReference>
<dbReference type="PROSITE" id="PS51140">
    <property type="entry name" value="CUE"/>
    <property type="match status" value="1"/>
</dbReference>
<comment type="caution">
    <text evidence="4">The sequence shown here is derived from an EMBL/GenBank/DDBJ whole genome shotgun (WGS) entry which is preliminary data.</text>
</comment>
<feature type="region of interest" description="Disordered" evidence="2">
    <location>
        <begin position="546"/>
        <end position="567"/>
    </location>
</feature>